<keyword evidence="3" id="KW-1134">Transmembrane beta strand</keyword>
<evidence type="ECO:0000256" key="5">
    <source>
        <dbReference type="ARBA" id="ARBA00022692"/>
    </source>
</evidence>
<dbReference type="SUPFAM" id="SSF56935">
    <property type="entry name" value="Porins"/>
    <property type="match status" value="1"/>
</dbReference>
<evidence type="ECO:0000256" key="7">
    <source>
        <dbReference type="ARBA" id="ARBA00023065"/>
    </source>
</evidence>
<evidence type="ECO:0000256" key="6">
    <source>
        <dbReference type="ARBA" id="ARBA00023004"/>
    </source>
</evidence>
<comment type="caution">
    <text evidence="12">The sequence shown here is derived from an EMBL/GenBank/DDBJ whole genome shotgun (WGS) entry which is preliminary data.</text>
</comment>
<comment type="subcellular location">
    <subcellularLocation>
        <location evidence="1">Cell outer membrane</location>
        <topology evidence="1">Multi-pass membrane protein</topology>
    </subcellularLocation>
</comment>
<evidence type="ECO:0000256" key="4">
    <source>
        <dbReference type="ARBA" id="ARBA00022496"/>
    </source>
</evidence>
<keyword evidence="13" id="KW-1185">Reference proteome</keyword>
<keyword evidence="2" id="KW-0813">Transport</keyword>
<feature type="domain" description="TonB-dependent receptor-like beta-barrel" evidence="11">
    <location>
        <begin position="235"/>
        <end position="629"/>
    </location>
</feature>
<keyword evidence="5" id="KW-0812">Transmembrane</keyword>
<sequence length="659" mass="71563">MLWLDGFILRRIDVRTPSDPVSMRLSATAPALCALALVCLPAMAQRANENPVTAAEDAFGSSIGGQDIGLYSATDVRGFSPIDAGNVRLEGLTIDRQAEFTSRLVAGNSVRVGLSAQSYPFPAPTGIVDYRLRKPGEARVLSLVTKADSYGASLVEADALLPLGERIGMAAGIGLYRNAYFDGGDADVASVALAPRWRPSERIEILPFWSRIEIRDETASPVIVPAGAGLPPDIERRRFFGQPWAADDITRSNAGVIGTAAGEHWTLLAGAFRSIAAPRRSFSSLLLEATPQGDAQLVVIANPAQRFASDSGELRLSRIKASGPRRHRLHLSLRARDQTRRYGGADQLEFGTVRIGVPAFVPAPQLTFGEQTHERIRQRTAGAAYELLWRNRFEVGFGVQKTDYEKTRRTPQGTAPASRDAPWLYNANAAWHLSPRLALYGGHTRGLEESAVAPETAVNRDEAPPAIRTRQSDLGARLLLGRVRLNVAAFAVEKPYYGIDETRLFRELGRVRHRGWEFSLAGEVAPGLNLVAGAVLLDARVRGEQVVSDAIGSRPIGIAERTAFAILDYRLPNRPALSFDAGVEYAGRAAANAANSLSVPAQTVFNVGTRYRFRTDRVPVVLRLEATNVFDHYAWEVDSGGGLTYNAPRQLSAKLTVDL</sequence>
<keyword evidence="6" id="KW-0408">Iron</keyword>
<evidence type="ECO:0000313" key="13">
    <source>
        <dbReference type="Proteomes" id="UP001566331"/>
    </source>
</evidence>
<evidence type="ECO:0000256" key="10">
    <source>
        <dbReference type="ARBA" id="ARBA00023237"/>
    </source>
</evidence>
<dbReference type="InterPro" id="IPR036942">
    <property type="entry name" value="Beta-barrel_TonB_sf"/>
</dbReference>
<evidence type="ECO:0000256" key="2">
    <source>
        <dbReference type="ARBA" id="ARBA00022448"/>
    </source>
</evidence>
<dbReference type="InterPro" id="IPR039426">
    <property type="entry name" value="TonB-dep_rcpt-like"/>
</dbReference>
<dbReference type="Proteomes" id="UP001566331">
    <property type="component" value="Unassembled WGS sequence"/>
</dbReference>
<dbReference type="PANTHER" id="PTHR32552:SF81">
    <property type="entry name" value="TONB-DEPENDENT OUTER MEMBRANE RECEPTOR"/>
    <property type="match status" value="1"/>
</dbReference>
<name>A0ABV4HPF3_9GAMM</name>
<dbReference type="RefSeq" id="WP_370563933.1">
    <property type="nucleotide sequence ID" value="NZ_JBFWIB010000005.1"/>
</dbReference>
<evidence type="ECO:0000259" key="11">
    <source>
        <dbReference type="Pfam" id="PF00593"/>
    </source>
</evidence>
<reference evidence="12 13" key="1">
    <citation type="submission" date="2024-07" db="EMBL/GenBank/DDBJ databases">
        <title>Luteimonas salilacus sp. nov., isolated from the shore soil of Salt Lake in Tibet of China.</title>
        <authorList>
            <person name="Zhang X."/>
            <person name="Li A."/>
        </authorList>
    </citation>
    <scope>NUCLEOTIDE SEQUENCE [LARGE SCALE GENOMIC DNA]</scope>
    <source>
        <strain evidence="12 13">B3-2-R+30</strain>
    </source>
</reference>
<evidence type="ECO:0000256" key="3">
    <source>
        <dbReference type="ARBA" id="ARBA00022452"/>
    </source>
</evidence>
<gene>
    <name evidence="12" type="ORF">AB6713_08270</name>
</gene>
<keyword evidence="9" id="KW-0472">Membrane</keyword>
<evidence type="ECO:0000313" key="12">
    <source>
        <dbReference type="EMBL" id="MEZ0474613.1"/>
    </source>
</evidence>
<organism evidence="12 13">
    <name type="scientific">Luteimonas salinilitoris</name>
    <dbReference type="NCBI Taxonomy" id="3237697"/>
    <lineage>
        <taxon>Bacteria</taxon>
        <taxon>Pseudomonadati</taxon>
        <taxon>Pseudomonadota</taxon>
        <taxon>Gammaproteobacteria</taxon>
        <taxon>Lysobacterales</taxon>
        <taxon>Lysobacteraceae</taxon>
        <taxon>Luteimonas</taxon>
    </lineage>
</organism>
<dbReference type="Pfam" id="PF00593">
    <property type="entry name" value="TonB_dep_Rec_b-barrel"/>
    <property type="match status" value="1"/>
</dbReference>
<keyword evidence="10" id="KW-0998">Cell outer membrane</keyword>
<protein>
    <submittedName>
        <fullName evidence="12">TonB-dependent receptor</fullName>
    </submittedName>
</protein>
<keyword evidence="8" id="KW-0798">TonB box</keyword>
<evidence type="ECO:0000256" key="9">
    <source>
        <dbReference type="ARBA" id="ARBA00023136"/>
    </source>
</evidence>
<keyword evidence="7" id="KW-0406">Ion transport</keyword>
<keyword evidence="4" id="KW-0410">Iron transport</keyword>
<dbReference type="PANTHER" id="PTHR32552">
    <property type="entry name" value="FERRICHROME IRON RECEPTOR-RELATED"/>
    <property type="match status" value="1"/>
</dbReference>
<evidence type="ECO:0000256" key="1">
    <source>
        <dbReference type="ARBA" id="ARBA00004571"/>
    </source>
</evidence>
<keyword evidence="12" id="KW-0675">Receptor</keyword>
<dbReference type="EMBL" id="JBFWIC010000008">
    <property type="protein sequence ID" value="MEZ0474613.1"/>
    <property type="molecule type" value="Genomic_DNA"/>
</dbReference>
<proteinExistence type="predicted"/>
<dbReference type="InterPro" id="IPR000531">
    <property type="entry name" value="Beta-barrel_TonB"/>
</dbReference>
<accession>A0ABV4HPF3</accession>
<dbReference type="Gene3D" id="2.40.170.20">
    <property type="entry name" value="TonB-dependent receptor, beta-barrel domain"/>
    <property type="match status" value="1"/>
</dbReference>
<evidence type="ECO:0000256" key="8">
    <source>
        <dbReference type="ARBA" id="ARBA00023077"/>
    </source>
</evidence>